<dbReference type="STRING" id="679937.Bcop_1064"/>
<dbReference type="NCBIfam" id="TIGR04056">
    <property type="entry name" value="OMP_RagA_SusC"/>
    <property type="match status" value="1"/>
</dbReference>
<proteinExistence type="inferred from homology"/>
<dbReference type="InterPro" id="IPR023996">
    <property type="entry name" value="TonB-dep_OMP_SusC/RagA"/>
</dbReference>
<evidence type="ECO:0000256" key="11">
    <source>
        <dbReference type="ARBA" id="ARBA00023237"/>
    </source>
</evidence>
<keyword evidence="4" id="KW-0410">Iron transport</keyword>
<dbReference type="Gene3D" id="3.55.50.30">
    <property type="match status" value="1"/>
</dbReference>
<dbReference type="Pfam" id="PF07660">
    <property type="entry name" value="STN"/>
    <property type="match status" value="1"/>
</dbReference>
<evidence type="ECO:0000256" key="4">
    <source>
        <dbReference type="ARBA" id="ARBA00022496"/>
    </source>
</evidence>
<evidence type="ECO:0000256" key="5">
    <source>
        <dbReference type="ARBA" id="ARBA00022692"/>
    </source>
</evidence>
<dbReference type="HOGENOM" id="CLU_004317_2_0_10"/>
<evidence type="ECO:0000256" key="10">
    <source>
        <dbReference type="ARBA" id="ARBA00023170"/>
    </source>
</evidence>
<dbReference type="SUPFAM" id="SSF49464">
    <property type="entry name" value="Carboxypeptidase regulatory domain-like"/>
    <property type="match status" value="1"/>
</dbReference>
<keyword evidence="2 12" id="KW-0813">Transport</keyword>
<feature type="signal peptide" evidence="14">
    <location>
        <begin position="1"/>
        <end position="26"/>
    </location>
</feature>
<reference evidence="16 17" key="1">
    <citation type="journal article" date="2011" name="Stand. Genomic Sci.">
        <title>Non-contiguous finished genome sequence of Bacteroides coprosuis type strain (PC139).</title>
        <authorList>
            <person name="Land M."/>
            <person name="Held B."/>
            <person name="Gronow S."/>
            <person name="Abt B."/>
            <person name="Lucas S."/>
            <person name="Del Rio T.G."/>
            <person name="Nolan M."/>
            <person name="Tice H."/>
            <person name="Cheng J.F."/>
            <person name="Pitluck S."/>
            <person name="Liolios K."/>
            <person name="Pagani I."/>
            <person name="Ivanova N."/>
            <person name="Mavromatis K."/>
            <person name="Mikhailova N."/>
            <person name="Pati A."/>
            <person name="Tapia R."/>
            <person name="Han C."/>
            <person name="Goodwin L."/>
            <person name="Chen A."/>
            <person name="Palaniappan K."/>
            <person name="Hauser L."/>
            <person name="Brambilla E.M."/>
            <person name="Rohde M."/>
            <person name="Goker M."/>
            <person name="Detter J.C."/>
            <person name="Woyke T."/>
            <person name="Bristow J."/>
            <person name="Eisen J.A."/>
            <person name="Markowitz V."/>
            <person name="Hugenholtz P."/>
            <person name="Kyrpides N.C."/>
            <person name="Klenk H.P."/>
            <person name="Lapidus A."/>
        </authorList>
    </citation>
    <scope>NUCLEOTIDE SEQUENCE [LARGE SCALE GENOMIC DNA]</scope>
    <source>
        <strain evidence="16 17">DSM 18011</strain>
    </source>
</reference>
<dbReference type="NCBIfam" id="TIGR04057">
    <property type="entry name" value="SusC_RagA_signa"/>
    <property type="match status" value="1"/>
</dbReference>
<evidence type="ECO:0000256" key="9">
    <source>
        <dbReference type="ARBA" id="ARBA00023136"/>
    </source>
</evidence>
<dbReference type="InterPro" id="IPR011662">
    <property type="entry name" value="Secretin/TonB_short_N"/>
</dbReference>
<dbReference type="GO" id="GO:0044718">
    <property type="term" value="P:siderophore transmembrane transport"/>
    <property type="evidence" value="ECO:0007669"/>
    <property type="project" value="TreeGrafter"/>
</dbReference>
<evidence type="ECO:0000256" key="7">
    <source>
        <dbReference type="ARBA" id="ARBA00023004"/>
    </source>
</evidence>
<dbReference type="GO" id="GO:0015344">
    <property type="term" value="F:siderophore uptake transmembrane transporter activity"/>
    <property type="evidence" value="ECO:0007669"/>
    <property type="project" value="TreeGrafter"/>
</dbReference>
<dbReference type="SUPFAM" id="SSF56935">
    <property type="entry name" value="Porins"/>
    <property type="match status" value="1"/>
</dbReference>
<evidence type="ECO:0000256" key="12">
    <source>
        <dbReference type="PROSITE-ProRule" id="PRU01360"/>
    </source>
</evidence>
<gene>
    <name evidence="16" type="ORF">Bcop_1064</name>
</gene>
<evidence type="ECO:0000256" key="13">
    <source>
        <dbReference type="RuleBase" id="RU003357"/>
    </source>
</evidence>
<dbReference type="Proteomes" id="UP000018439">
    <property type="component" value="Chromosome"/>
</dbReference>
<dbReference type="FunFam" id="2.60.40.1120:FF:000003">
    <property type="entry name" value="Outer membrane protein Omp121"/>
    <property type="match status" value="1"/>
</dbReference>
<evidence type="ECO:0000313" key="17">
    <source>
        <dbReference type="Proteomes" id="UP000018439"/>
    </source>
</evidence>
<dbReference type="InterPro" id="IPR037066">
    <property type="entry name" value="Plug_dom_sf"/>
</dbReference>
<dbReference type="SMART" id="SM00965">
    <property type="entry name" value="STN"/>
    <property type="match status" value="1"/>
</dbReference>
<dbReference type="InterPro" id="IPR000531">
    <property type="entry name" value="Beta-barrel_TonB"/>
</dbReference>
<dbReference type="InterPro" id="IPR039426">
    <property type="entry name" value="TonB-dep_rcpt-like"/>
</dbReference>
<name>F3ZTP0_9BACE</name>
<dbReference type="InterPro" id="IPR023997">
    <property type="entry name" value="TonB-dep_OMP_SusC/RagA_CS"/>
</dbReference>
<evidence type="ECO:0000256" key="1">
    <source>
        <dbReference type="ARBA" id="ARBA00004571"/>
    </source>
</evidence>
<dbReference type="InterPro" id="IPR036942">
    <property type="entry name" value="Beta-barrel_TonB_sf"/>
</dbReference>
<keyword evidence="6 14" id="KW-0732">Signal</keyword>
<protein>
    <submittedName>
        <fullName evidence="16">TonB-dependent receptor</fullName>
    </submittedName>
</protein>
<dbReference type="InterPro" id="IPR008969">
    <property type="entry name" value="CarboxyPept-like_regulatory"/>
</dbReference>
<keyword evidence="17" id="KW-1185">Reference proteome</keyword>
<keyword evidence="4" id="KW-0406">Ion transport</keyword>
<keyword evidence="8 13" id="KW-0798">TonB box</keyword>
<evidence type="ECO:0000256" key="2">
    <source>
        <dbReference type="ARBA" id="ARBA00022448"/>
    </source>
</evidence>
<dbReference type="Gene3D" id="2.170.130.10">
    <property type="entry name" value="TonB-dependent receptor, plug domain"/>
    <property type="match status" value="1"/>
</dbReference>
<keyword evidence="7" id="KW-0408">Iron</keyword>
<dbReference type="AlphaFoldDB" id="F3ZTP0"/>
<keyword evidence="11 12" id="KW-0998">Cell outer membrane</keyword>
<dbReference type="GO" id="GO:0009279">
    <property type="term" value="C:cell outer membrane"/>
    <property type="evidence" value="ECO:0007669"/>
    <property type="project" value="UniProtKB-SubCell"/>
</dbReference>
<evidence type="ECO:0000256" key="6">
    <source>
        <dbReference type="ARBA" id="ARBA00022729"/>
    </source>
</evidence>
<dbReference type="Pfam" id="PF13715">
    <property type="entry name" value="CarbopepD_reg_2"/>
    <property type="match status" value="1"/>
</dbReference>
<feature type="chain" id="PRO_5003303879" evidence="14">
    <location>
        <begin position="27"/>
        <end position="1104"/>
    </location>
</feature>
<dbReference type="Pfam" id="PF07715">
    <property type="entry name" value="Plug"/>
    <property type="match status" value="1"/>
</dbReference>
<evidence type="ECO:0000256" key="14">
    <source>
        <dbReference type="SAM" id="SignalP"/>
    </source>
</evidence>
<dbReference type="eggNOG" id="COG4771">
    <property type="taxonomic scope" value="Bacteria"/>
</dbReference>
<dbReference type="OrthoDB" id="9768177at2"/>
<keyword evidence="5 12" id="KW-0812">Transmembrane</keyword>
<dbReference type="Gene3D" id="2.40.170.20">
    <property type="entry name" value="TonB-dependent receptor, beta-barrel domain"/>
    <property type="match status" value="1"/>
</dbReference>
<dbReference type="InterPro" id="IPR012910">
    <property type="entry name" value="Plug_dom"/>
</dbReference>
<dbReference type="PANTHER" id="PTHR30069:SF29">
    <property type="entry name" value="HEMOGLOBIN AND HEMOGLOBIN-HAPTOGLOBIN-BINDING PROTEIN 1-RELATED"/>
    <property type="match status" value="1"/>
</dbReference>
<comment type="similarity">
    <text evidence="12 13">Belongs to the TonB-dependent receptor family.</text>
</comment>
<evidence type="ECO:0000256" key="8">
    <source>
        <dbReference type="ARBA" id="ARBA00023077"/>
    </source>
</evidence>
<accession>F3ZTP0</accession>
<evidence type="ECO:0000259" key="15">
    <source>
        <dbReference type="SMART" id="SM00965"/>
    </source>
</evidence>
<dbReference type="Pfam" id="PF00593">
    <property type="entry name" value="TonB_dep_Rec_b-barrel"/>
    <property type="match status" value="1"/>
</dbReference>
<dbReference type="Gene3D" id="2.60.40.1120">
    <property type="entry name" value="Carboxypeptidase-like, regulatory domain"/>
    <property type="match status" value="1"/>
</dbReference>
<keyword evidence="10 16" id="KW-0675">Receptor</keyword>
<sequence>MNFILKKAKTLIVFVGLLLFHTGLYAQANARVTIPKGKITITKALEQIEKQSNMSIGYNASQLGENRSIDLNLKNASVEEALAKTLEGTGFTYKIDNNYIMIVAESKQAPVSKKITGTVIDENNEPLIGVNVSIKDKGTGTITDFDGNFTLEVSEGDTFIVSYIGYKAVNYKVTSKNNYSVQLLPDNQLLNEVVVTALGIKRESKALSYNVQEVKNDELLTNKDANFINSLSGKVAGVTINSSSSGVGGASKVVMRGVKSISQSSNALYVIDGVPMYNMGKEGGTEFDSAGSSEAIADINPEDIESMSVLTGAAAAALYGSEAANGAIVITTKKGKAGHTSLTFTQNTDFLKPFVLPEFQNTYGTGSKGGSLDQSWGNRLTPYNNYCFNPKDDFFRTGIVSTESLSFSTGTDKNQTYASASAVNSIGLVPNNDYDRYNFTFRNTTSALNDKLHLDLGASYIKQKDMNMVNQGVYGNPLVTTYLFPRGGDWEDVKMYERYDPTRKINTQHWPYGIDEFTGQNPYWIAHRNLRENKKDRYMLNASVSYDILDWLNVSGRVRVDNSVNDFTEKYYATTNKTIAEGSDNGLYGITTTKNKQTYADFLVNINKTFDNHLSIHANIGTSYTDKREDFLQNRGPIREDGLANIFTVLQLDDNKTKRIDGGWHEQVQSIFASAELGYKGAYYLTLTGRNDWPSQLAGRNSENKSFFYPSIGTSFVLSEIFSLPQQISYMKLRASYASVGSPFRRYLANITHGWDNEGKIWDLATDYADTFNLKPERTDSWEVGLTAKLFDHFNLDVSYYHTVTKNQTFDPQISTSSGYKSFIIQTGKVQNQGIELALGYDNTWGDFSWASNYTFSANKNKIKELVTNYRTSAGEIINKDRLDIGGLAKARFILKEGGTLGDLYSITDLHRDDNGDIKVTETGDVIVQKSGDIKLGSVLPKANMAWRNSFKYKNFNASFMISARIGGIVYSATQAAMDNYGVSQRTASARDEGGVMINNGDIVDAEKWYTAIGSQSGMPQYYTYSATNVRLQEASIGYTFPKKMLWNVADLTVSLVGKNLWMIYNKAPFDPEAVASTGNYYQGVDYFMMPSTRNIGFNVRLKF</sequence>
<dbReference type="PROSITE" id="PS52016">
    <property type="entry name" value="TONB_DEPENDENT_REC_3"/>
    <property type="match status" value="1"/>
</dbReference>
<feature type="domain" description="Secretin/TonB short N-terminal" evidence="15">
    <location>
        <begin position="54"/>
        <end position="105"/>
    </location>
</feature>
<organism evidence="16 17">
    <name type="scientific">Bacteroides coprosuis DSM 18011</name>
    <dbReference type="NCBI Taxonomy" id="679937"/>
    <lineage>
        <taxon>Bacteria</taxon>
        <taxon>Pseudomonadati</taxon>
        <taxon>Bacteroidota</taxon>
        <taxon>Bacteroidia</taxon>
        <taxon>Bacteroidales</taxon>
        <taxon>Bacteroidaceae</taxon>
        <taxon>Bacteroides</taxon>
    </lineage>
</organism>
<evidence type="ECO:0000313" key="16">
    <source>
        <dbReference type="EMBL" id="EGJ71271.1"/>
    </source>
</evidence>
<dbReference type="EMBL" id="CM001167">
    <property type="protein sequence ID" value="EGJ71271.1"/>
    <property type="molecule type" value="Genomic_DNA"/>
</dbReference>
<keyword evidence="3 12" id="KW-1134">Transmembrane beta strand</keyword>
<keyword evidence="9 12" id="KW-0472">Membrane</keyword>
<comment type="subcellular location">
    <subcellularLocation>
        <location evidence="1 12">Cell outer membrane</location>
        <topology evidence="1 12">Multi-pass membrane protein</topology>
    </subcellularLocation>
</comment>
<dbReference type="PANTHER" id="PTHR30069">
    <property type="entry name" value="TONB-DEPENDENT OUTER MEMBRANE RECEPTOR"/>
    <property type="match status" value="1"/>
</dbReference>
<evidence type="ECO:0000256" key="3">
    <source>
        <dbReference type="ARBA" id="ARBA00022452"/>
    </source>
</evidence>